<keyword evidence="2" id="KW-0378">Hydrolase</keyword>
<dbReference type="PANTHER" id="PTHR11567:SF110">
    <property type="entry name" value="2-PHOSPHOXYLOSE PHOSPHATASE 1"/>
    <property type="match status" value="1"/>
</dbReference>
<dbReference type="EMBL" id="ML002672">
    <property type="protein sequence ID" value="RKP36334.1"/>
    <property type="molecule type" value="Genomic_DNA"/>
</dbReference>
<dbReference type="Pfam" id="PF00328">
    <property type="entry name" value="His_Phos_2"/>
    <property type="match status" value="1"/>
</dbReference>
<evidence type="ECO:0000313" key="5">
    <source>
        <dbReference type="Proteomes" id="UP000268162"/>
    </source>
</evidence>
<evidence type="ECO:0000256" key="3">
    <source>
        <dbReference type="SAM" id="SignalP"/>
    </source>
</evidence>
<accession>A0A4P9ZS27</accession>
<evidence type="ECO:0000256" key="1">
    <source>
        <dbReference type="ARBA" id="ARBA00005375"/>
    </source>
</evidence>
<name>A0A4P9ZS27_9FUNG</name>
<dbReference type="AlphaFoldDB" id="A0A4P9ZS27"/>
<protein>
    <submittedName>
        <fullName evidence="4">Histidine phosphatase superfamily</fullName>
    </submittedName>
</protein>
<evidence type="ECO:0000313" key="4">
    <source>
        <dbReference type="EMBL" id="RKP36334.1"/>
    </source>
</evidence>
<feature type="chain" id="PRO_5020900655" evidence="3">
    <location>
        <begin position="23"/>
        <end position="588"/>
    </location>
</feature>
<organism evidence="4 5">
    <name type="scientific">Dimargaris cristalligena</name>
    <dbReference type="NCBI Taxonomy" id="215637"/>
    <lineage>
        <taxon>Eukaryota</taxon>
        <taxon>Fungi</taxon>
        <taxon>Fungi incertae sedis</taxon>
        <taxon>Zoopagomycota</taxon>
        <taxon>Kickxellomycotina</taxon>
        <taxon>Dimargaritomycetes</taxon>
        <taxon>Dimargaritales</taxon>
        <taxon>Dimargaritaceae</taxon>
        <taxon>Dimargaris</taxon>
    </lineage>
</organism>
<dbReference type="GO" id="GO:0016791">
    <property type="term" value="F:phosphatase activity"/>
    <property type="evidence" value="ECO:0007669"/>
    <property type="project" value="TreeGrafter"/>
</dbReference>
<evidence type="ECO:0000256" key="2">
    <source>
        <dbReference type="ARBA" id="ARBA00022801"/>
    </source>
</evidence>
<sequence length="588" mass="66115">MKTVSVLGLAVLLVANSHVAEGDRPISAQTVVNNRYNRQFSTPENYEYCHPTMPNPATYEAMPGATLSLVQGFIRHGDRNFLFTTPKHNPVVDCGQRREVRYYSGGTDYDYKKTSTSKDAPGTPLADSIAAEQNYFTTKWSPYQSVFVPGTCEMEQLTERGQAQHRALGKVLRKIYVDKLGFLPSHLQTIPIPDTIASMDAYTASAGHPVYVRSTSYQRTRISALSLMDGLYPAEHRDIDYKLNHVVYPLQSDTLVAQHVGCPEFKKMDQALRQGPIWQEYLNHFRNVRTFLEDLYDSAHLDVFKNNFSGYTDLSMVSHCHNLPQICNGGGNCANAHMAANLLSMGSWEYAYARRDADHADRYNRLGLGWLVRELSERWDYFLSNPGHTQTAVPQTAQPVLARRSTEYNLSCTFTLDGRCVQDTNVNLNFGIKHDRTQEIRNELDQPQAVPVAAAAAAVPSPDTPVSGATVMEVPAHFQTSAPAKPQIKAVPTGAPKMELYSGHDETITFLLAMMGQDNMYWPPYASQILMEFWSMDSNPSEIYVRVIYNGEFLKSDKCDFAKCPYTKFQQLMKKYIPEDKAECHTSA</sequence>
<dbReference type="Gene3D" id="3.40.50.1240">
    <property type="entry name" value="Phosphoglycerate mutase-like"/>
    <property type="match status" value="1"/>
</dbReference>
<dbReference type="PANTHER" id="PTHR11567">
    <property type="entry name" value="ACID PHOSPHATASE-RELATED"/>
    <property type="match status" value="1"/>
</dbReference>
<gene>
    <name evidence="4" type="ORF">BJ085DRAFT_40616</name>
</gene>
<keyword evidence="5" id="KW-1185">Reference proteome</keyword>
<keyword evidence="3" id="KW-0732">Signal</keyword>
<dbReference type="CDD" id="cd07061">
    <property type="entry name" value="HP_HAP_like"/>
    <property type="match status" value="1"/>
</dbReference>
<dbReference type="InterPro" id="IPR050645">
    <property type="entry name" value="Histidine_acid_phosphatase"/>
</dbReference>
<dbReference type="InterPro" id="IPR000560">
    <property type="entry name" value="His_Pase_clade-2"/>
</dbReference>
<dbReference type="InterPro" id="IPR029033">
    <property type="entry name" value="His_PPase_superfam"/>
</dbReference>
<dbReference type="Proteomes" id="UP000268162">
    <property type="component" value="Unassembled WGS sequence"/>
</dbReference>
<feature type="signal peptide" evidence="3">
    <location>
        <begin position="1"/>
        <end position="22"/>
    </location>
</feature>
<proteinExistence type="inferred from homology"/>
<dbReference type="SUPFAM" id="SSF53254">
    <property type="entry name" value="Phosphoglycerate mutase-like"/>
    <property type="match status" value="1"/>
</dbReference>
<dbReference type="OrthoDB" id="10257284at2759"/>
<reference evidence="5" key="1">
    <citation type="journal article" date="2018" name="Nat. Microbiol.">
        <title>Leveraging single-cell genomics to expand the fungal tree of life.</title>
        <authorList>
            <person name="Ahrendt S.R."/>
            <person name="Quandt C.A."/>
            <person name="Ciobanu D."/>
            <person name="Clum A."/>
            <person name="Salamov A."/>
            <person name="Andreopoulos B."/>
            <person name="Cheng J.F."/>
            <person name="Woyke T."/>
            <person name="Pelin A."/>
            <person name="Henrissat B."/>
            <person name="Reynolds N.K."/>
            <person name="Benny G.L."/>
            <person name="Smith M.E."/>
            <person name="James T.Y."/>
            <person name="Grigoriev I.V."/>
        </authorList>
    </citation>
    <scope>NUCLEOTIDE SEQUENCE [LARGE SCALE GENOMIC DNA]</scope>
    <source>
        <strain evidence="5">RSA 468</strain>
    </source>
</reference>
<comment type="similarity">
    <text evidence="1">Belongs to the histidine acid phosphatase family.</text>
</comment>